<evidence type="ECO:0000256" key="1">
    <source>
        <dbReference type="SAM" id="MobiDB-lite"/>
    </source>
</evidence>
<organism evidence="2">
    <name type="scientific">Amphimedon queenslandica</name>
    <name type="common">Sponge</name>
    <dbReference type="NCBI Taxonomy" id="400682"/>
    <lineage>
        <taxon>Eukaryota</taxon>
        <taxon>Metazoa</taxon>
        <taxon>Porifera</taxon>
        <taxon>Demospongiae</taxon>
        <taxon>Heteroscleromorpha</taxon>
        <taxon>Haplosclerida</taxon>
        <taxon>Niphatidae</taxon>
        <taxon>Amphimedon</taxon>
    </lineage>
</organism>
<sequence>MHCIPVHAYHVVFTTLHAKLRDLQLTKKTQRKKDNKVASSGNKKNSWKKRSPLLKINLNKSNLISQEHVATNATVTSLIPSSIVCQTFIDVYKK</sequence>
<name>A0A1X7STH8_AMPQE</name>
<evidence type="ECO:0000313" key="2">
    <source>
        <dbReference type="EnsemblMetazoa" id="Aqu2.1.05310_001"/>
    </source>
</evidence>
<dbReference type="AlphaFoldDB" id="A0A1X7STH8"/>
<accession>A0A1X7STH8</accession>
<proteinExistence type="predicted"/>
<reference evidence="2" key="1">
    <citation type="submission" date="2017-05" db="UniProtKB">
        <authorList>
            <consortium name="EnsemblMetazoa"/>
        </authorList>
    </citation>
    <scope>IDENTIFICATION</scope>
</reference>
<feature type="region of interest" description="Disordered" evidence="1">
    <location>
        <begin position="27"/>
        <end position="51"/>
    </location>
</feature>
<protein>
    <submittedName>
        <fullName evidence="2">Uncharacterized protein</fullName>
    </submittedName>
</protein>
<dbReference type="InParanoid" id="A0A1X7STH8"/>
<dbReference type="EnsemblMetazoa" id="Aqu2.1.05310_001">
    <property type="protein sequence ID" value="Aqu2.1.05310_001"/>
    <property type="gene ID" value="Aqu2.1.05310"/>
</dbReference>